<feature type="region of interest" description="Disordered" evidence="2">
    <location>
        <begin position="140"/>
        <end position="159"/>
    </location>
</feature>
<organism evidence="3 4">
    <name type="scientific">Paraburkholderia antibiotica</name>
    <dbReference type="NCBI Taxonomy" id="2728839"/>
    <lineage>
        <taxon>Bacteria</taxon>
        <taxon>Pseudomonadati</taxon>
        <taxon>Pseudomonadota</taxon>
        <taxon>Betaproteobacteria</taxon>
        <taxon>Burkholderiales</taxon>
        <taxon>Burkholderiaceae</taxon>
        <taxon>Paraburkholderia</taxon>
    </lineage>
</organism>
<protein>
    <submittedName>
        <fullName evidence="3">Protein lysB</fullName>
    </submittedName>
</protein>
<accession>A0A7X9X5J6</accession>
<feature type="coiled-coil region" evidence="1">
    <location>
        <begin position="25"/>
        <end position="98"/>
    </location>
</feature>
<dbReference type="Proteomes" id="UP000583127">
    <property type="component" value="Unassembled WGS sequence"/>
</dbReference>
<evidence type="ECO:0000313" key="4">
    <source>
        <dbReference type="Proteomes" id="UP000583127"/>
    </source>
</evidence>
<proteinExistence type="predicted"/>
<feature type="compositionally biased region" description="Basic and acidic residues" evidence="2">
    <location>
        <begin position="148"/>
        <end position="159"/>
    </location>
</feature>
<reference evidence="3 4" key="1">
    <citation type="submission" date="2020-04" db="EMBL/GenBank/DDBJ databases">
        <title>Paraburkholderia sp. G-4-1-8 isolated from soil.</title>
        <authorList>
            <person name="Dahal R.H."/>
        </authorList>
    </citation>
    <scope>NUCLEOTIDE SEQUENCE [LARGE SCALE GENOMIC DNA]</scope>
    <source>
        <strain evidence="3 4">G-4-1-8</strain>
    </source>
</reference>
<gene>
    <name evidence="3" type="ORF">HHL14_13185</name>
</gene>
<evidence type="ECO:0000256" key="2">
    <source>
        <dbReference type="SAM" id="MobiDB-lite"/>
    </source>
</evidence>
<dbReference type="EMBL" id="JABBFZ010000006">
    <property type="protein sequence ID" value="NML31788.1"/>
    <property type="molecule type" value="Genomic_DNA"/>
</dbReference>
<evidence type="ECO:0000313" key="3">
    <source>
        <dbReference type="EMBL" id="NML31788.1"/>
    </source>
</evidence>
<dbReference type="AlphaFoldDB" id="A0A7X9X5J6"/>
<sequence length="159" mass="17879">MTLRIGVILAAVIALFGGVYYVRGLQADVQTAQQAERDAKQSRDEAKQQVANRDQVIEDLKRSAAERDAQQKQLEASRSKVESELARLHDDYRRILNESPEAREWADTRLPADIARLQTGAAITGACGFYQRMSDGDALQTSCNGTDDEWRPEQRIDNR</sequence>
<keyword evidence="1" id="KW-0175">Coiled coil</keyword>
<evidence type="ECO:0000256" key="1">
    <source>
        <dbReference type="SAM" id="Coils"/>
    </source>
</evidence>
<comment type="caution">
    <text evidence="3">The sequence shown here is derived from an EMBL/GenBank/DDBJ whole genome shotgun (WGS) entry which is preliminary data.</text>
</comment>
<name>A0A7X9X5J6_9BURK</name>
<keyword evidence="4" id="KW-1185">Reference proteome</keyword>